<dbReference type="RefSeq" id="WP_201002067.1">
    <property type="nucleotide sequence ID" value="NZ_BTCL01000007.1"/>
</dbReference>
<feature type="region of interest" description="Disordered" evidence="6">
    <location>
        <begin position="23"/>
        <end position="49"/>
    </location>
</feature>
<organism evidence="8 9">
    <name type="scientific">Paenibacillus glycanilyticus</name>
    <dbReference type="NCBI Taxonomy" id="126569"/>
    <lineage>
        <taxon>Bacteria</taxon>
        <taxon>Bacillati</taxon>
        <taxon>Bacillota</taxon>
        <taxon>Bacilli</taxon>
        <taxon>Bacillales</taxon>
        <taxon>Paenibacillaceae</taxon>
        <taxon>Paenibacillus</taxon>
    </lineage>
</organism>
<keyword evidence="4" id="KW-0564">Palmitate</keyword>
<evidence type="ECO:0000256" key="1">
    <source>
        <dbReference type="ARBA" id="ARBA00022475"/>
    </source>
</evidence>
<gene>
    <name evidence="8" type="ORF">PghCCS26_25110</name>
</gene>
<dbReference type="PANTHER" id="PTHR43649">
    <property type="entry name" value="ARABINOSE-BINDING PROTEIN-RELATED"/>
    <property type="match status" value="1"/>
</dbReference>
<evidence type="ECO:0000256" key="4">
    <source>
        <dbReference type="ARBA" id="ARBA00023139"/>
    </source>
</evidence>
<dbReference type="Pfam" id="PF01547">
    <property type="entry name" value="SBP_bac_1"/>
    <property type="match status" value="1"/>
</dbReference>
<feature type="compositionally biased region" description="Polar residues" evidence="6">
    <location>
        <begin position="23"/>
        <end position="42"/>
    </location>
</feature>
<dbReference type="PANTHER" id="PTHR43649:SF33">
    <property type="entry name" value="POLYGALACTURONAN_RHAMNOGALACTURONAN-BINDING PROTEIN YTCQ"/>
    <property type="match status" value="1"/>
</dbReference>
<evidence type="ECO:0000313" key="9">
    <source>
        <dbReference type="Proteomes" id="UP001285921"/>
    </source>
</evidence>
<evidence type="ECO:0000256" key="5">
    <source>
        <dbReference type="ARBA" id="ARBA00023288"/>
    </source>
</evidence>
<dbReference type="InterPro" id="IPR050490">
    <property type="entry name" value="Bact_solute-bd_prot1"/>
</dbReference>
<keyword evidence="3" id="KW-0472">Membrane</keyword>
<comment type="caution">
    <text evidence="8">The sequence shown here is derived from an EMBL/GenBank/DDBJ whole genome shotgun (WGS) entry which is preliminary data.</text>
</comment>
<name>A0ABQ6NLF1_9BACL</name>
<evidence type="ECO:0008006" key="10">
    <source>
        <dbReference type="Google" id="ProtNLM"/>
    </source>
</evidence>
<keyword evidence="9" id="KW-1185">Reference proteome</keyword>
<evidence type="ECO:0000256" key="7">
    <source>
        <dbReference type="SAM" id="SignalP"/>
    </source>
</evidence>
<reference evidence="8 9" key="1">
    <citation type="submission" date="2023-05" db="EMBL/GenBank/DDBJ databases">
        <title>Draft genome of Paenibacillus sp. CCS26.</title>
        <authorList>
            <person name="Akita H."/>
            <person name="Shinto Y."/>
            <person name="Kimura Z."/>
        </authorList>
    </citation>
    <scope>NUCLEOTIDE SEQUENCE [LARGE SCALE GENOMIC DNA]</scope>
    <source>
        <strain evidence="8 9">CCS26</strain>
    </source>
</reference>
<protein>
    <recommendedName>
        <fullName evidence="10">ABC transporter substrate-binding protein</fullName>
    </recommendedName>
</protein>
<dbReference type="Gene3D" id="3.40.190.10">
    <property type="entry name" value="Periplasmic binding protein-like II"/>
    <property type="match status" value="2"/>
</dbReference>
<evidence type="ECO:0000313" key="8">
    <source>
        <dbReference type="EMBL" id="GMK45383.1"/>
    </source>
</evidence>
<dbReference type="PROSITE" id="PS51257">
    <property type="entry name" value="PROKAR_LIPOPROTEIN"/>
    <property type="match status" value="1"/>
</dbReference>
<dbReference type="Proteomes" id="UP001285921">
    <property type="component" value="Unassembled WGS sequence"/>
</dbReference>
<feature type="signal peptide" evidence="7">
    <location>
        <begin position="1"/>
        <end position="19"/>
    </location>
</feature>
<dbReference type="SUPFAM" id="SSF53850">
    <property type="entry name" value="Periplasmic binding protein-like II"/>
    <property type="match status" value="1"/>
</dbReference>
<dbReference type="InterPro" id="IPR006059">
    <property type="entry name" value="SBP"/>
</dbReference>
<accession>A0ABQ6NLF1</accession>
<keyword evidence="5" id="KW-0449">Lipoprotein</keyword>
<keyword evidence="1" id="KW-1003">Cell membrane</keyword>
<evidence type="ECO:0000256" key="3">
    <source>
        <dbReference type="ARBA" id="ARBA00023136"/>
    </source>
</evidence>
<proteinExistence type="predicted"/>
<evidence type="ECO:0000256" key="2">
    <source>
        <dbReference type="ARBA" id="ARBA00022729"/>
    </source>
</evidence>
<sequence>MKRKTKTMSLLLASALALAVTGCTNNNTNQAPNETSSTNTGTDKTDSKPLSFSVALPSNGVDNPNSMMGKEWQKEMEAYMGRKVNIDFNYIPSSEYDEKLKLMIASNDLPDFFVTPLFYDTTEMAEQGQILELSQYKDLMPNYMNYLSKVKNGLTRVTNAEGKMYTFKETSTPRFPADKGMLIQNTSSYRYDIFQQNNIKIPETWDDVYQAAKKLKELYPDKYPIATRWNSLRSLFAADHVKDDIYWNGSKYVYGVLEDGYRDALQFANKLYAEKLLDPEYTIDTDDTLKRKALNGDNFIWLTQWFTTPAEYTRTLNDGKIFAVTLYPNNPDYGTSWQEVANGNTPDLGWAQFCINAKTKVAEDLIKFIDYQYTDKMMNLITWGIEGTTYTVGADGVQTFTDEFKNAPDPWLVGDKYGIRASKNYNPGLQMVNDSKAFVDFAATDYTYFNGKYEEVPIEKSPYLRSLPMPQNDYVPSSYSEPSIQFTQDESQKISEIMNPVKTFVTEEQAKFVSGKNKFDDWSKFIDKLKKMGDIDKVLQIYNDAAQRATK</sequence>
<keyword evidence="2 7" id="KW-0732">Signal</keyword>
<dbReference type="EMBL" id="BTCL01000007">
    <property type="protein sequence ID" value="GMK45383.1"/>
    <property type="molecule type" value="Genomic_DNA"/>
</dbReference>
<evidence type="ECO:0000256" key="6">
    <source>
        <dbReference type="SAM" id="MobiDB-lite"/>
    </source>
</evidence>
<feature type="chain" id="PRO_5046181925" description="ABC transporter substrate-binding protein" evidence="7">
    <location>
        <begin position="20"/>
        <end position="551"/>
    </location>
</feature>